<dbReference type="PANTHER" id="PTHR43172:SF2">
    <property type="entry name" value="ADENYLOSUCCINATE LYASE C-TERMINAL DOMAIN-CONTAINING PROTEIN"/>
    <property type="match status" value="1"/>
</dbReference>
<comment type="caution">
    <text evidence="5">The sequence shown here is derived from an EMBL/GenBank/DDBJ whole genome shotgun (WGS) entry which is preliminary data.</text>
</comment>
<gene>
    <name evidence="5" type="ORF">KFL01_09390</name>
</gene>
<keyword evidence="6" id="KW-1185">Reference proteome</keyword>
<reference evidence="5 6" key="1">
    <citation type="submission" date="2019-07" db="EMBL/GenBank/DDBJ databases">
        <title>Whole genome shotgun sequence of Kocuria flava NBRC 107626.</title>
        <authorList>
            <person name="Hosoyama A."/>
            <person name="Uohara A."/>
            <person name="Ohji S."/>
            <person name="Ichikawa N."/>
        </authorList>
    </citation>
    <scope>NUCLEOTIDE SEQUENCE [LARGE SCALE GENOMIC DNA]</scope>
    <source>
        <strain evidence="5 6">NBRC 107626</strain>
    </source>
</reference>
<feature type="domain" description="Adenylosuccinate lyase C-terminal" evidence="4">
    <location>
        <begin position="376"/>
        <end position="462"/>
    </location>
</feature>
<comment type="similarity">
    <text evidence="2">Belongs to the class-II fumarase/aspartase family.</text>
</comment>
<evidence type="ECO:0000256" key="2">
    <source>
        <dbReference type="ARBA" id="ARBA00034772"/>
    </source>
</evidence>
<evidence type="ECO:0000256" key="3">
    <source>
        <dbReference type="SAM" id="MobiDB-lite"/>
    </source>
</evidence>
<dbReference type="SUPFAM" id="SSF48557">
    <property type="entry name" value="L-aspartase-like"/>
    <property type="match status" value="1"/>
</dbReference>
<dbReference type="InterPro" id="IPR022761">
    <property type="entry name" value="Fumarate_lyase_N"/>
</dbReference>
<dbReference type="PANTHER" id="PTHR43172">
    <property type="entry name" value="ADENYLOSUCCINATE LYASE"/>
    <property type="match status" value="1"/>
</dbReference>
<accession>A0ABQ0X4N2</accession>
<dbReference type="InterPro" id="IPR000362">
    <property type="entry name" value="Fumarate_lyase_fam"/>
</dbReference>
<protein>
    <submittedName>
        <fullName evidence="5">3-carboxy-cis,cis-muconate cycloisomerase</fullName>
    </submittedName>
</protein>
<sequence>MTDVGLLTPGAHRGAGPTDDTAVLQALLDTEAAWVAAQVRAGLAPAAAADAARAAARAADYDAADIARRAEGGGNPVIPLLADYRRRVERLDPDATGWVHRGLTSQDVLDTAMMLLVRRAAEPLASDLARTRAALARLAEAHRGTVMAARTLTQHALPTAFGLKAAGWLAGVQDLRDDLADLTRTPVSYGGAVGSLAGSAALFADRPGAQEAPDAARALELAGHWARELGLELPGHVWHTTRRPVLRAGQALAGVCAALGRIANDVLVLARPEIGELREPAAEGRGVSSAMPQKQNPVLSVLLKRTALSAPQLVAQLHLAAGLAVDERPDGAWHTEWPALRELARLAVAAASHAAELAEGLGVDADRMRANLEASGPAVLAERISAALAPLVPAADGATGKQRVQAAVREHAHDADALVRALVGLAGRSRPDGGPVDEPWVRRLLEPAGYLGAADLLVDRVLAAGPEGPAERASTAGPAAGTIPGGTA</sequence>
<dbReference type="InterPro" id="IPR024083">
    <property type="entry name" value="Fumarase/histidase_N"/>
</dbReference>
<organism evidence="5 6">
    <name type="scientific">Kocuria flava</name>
    <dbReference type="NCBI Taxonomy" id="446860"/>
    <lineage>
        <taxon>Bacteria</taxon>
        <taxon>Bacillati</taxon>
        <taxon>Actinomycetota</taxon>
        <taxon>Actinomycetes</taxon>
        <taxon>Micrococcales</taxon>
        <taxon>Micrococcaceae</taxon>
        <taxon>Kocuria</taxon>
    </lineage>
</organism>
<dbReference type="Proteomes" id="UP000321155">
    <property type="component" value="Unassembled WGS sequence"/>
</dbReference>
<dbReference type="PRINTS" id="PR00149">
    <property type="entry name" value="FUMRATELYASE"/>
</dbReference>
<keyword evidence="1" id="KW-0456">Lyase</keyword>
<dbReference type="SMART" id="SM00998">
    <property type="entry name" value="ADSL_C"/>
    <property type="match status" value="1"/>
</dbReference>
<dbReference type="Pfam" id="PF00206">
    <property type="entry name" value="Lyase_1"/>
    <property type="match status" value="1"/>
</dbReference>
<dbReference type="EMBL" id="BJZR01000016">
    <property type="protein sequence ID" value="GEO91633.1"/>
    <property type="molecule type" value="Genomic_DNA"/>
</dbReference>
<dbReference type="Gene3D" id="1.20.200.10">
    <property type="entry name" value="Fumarase/aspartase (Central domain)"/>
    <property type="match status" value="1"/>
</dbReference>
<dbReference type="RefSeq" id="WP_083529473.1">
    <property type="nucleotide sequence ID" value="NZ_BJZR01000016.1"/>
</dbReference>
<proteinExistence type="inferred from homology"/>
<feature type="region of interest" description="Disordered" evidence="3">
    <location>
        <begin position="467"/>
        <end position="488"/>
    </location>
</feature>
<dbReference type="Gene3D" id="1.10.275.10">
    <property type="entry name" value="Fumarase/aspartase (N-terminal domain)"/>
    <property type="match status" value="1"/>
</dbReference>
<evidence type="ECO:0000313" key="6">
    <source>
        <dbReference type="Proteomes" id="UP000321155"/>
    </source>
</evidence>
<dbReference type="InterPro" id="IPR008948">
    <property type="entry name" value="L-Aspartase-like"/>
</dbReference>
<dbReference type="InterPro" id="IPR019468">
    <property type="entry name" value="AdenyloSucc_lyase_C"/>
</dbReference>
<name>A0ABQ0X4N2_9MICC</name>
<evidence type="ECO:0000256" key="1">
    <source>
        <dbReference type="ARBA" id="ARBA00023239"/>
    </source>
</evidence>
<evidence type="ECO:0000313" key="5">
    <source>
        <dbReference type="EMBL" id="GEO91633.1"/>
    </source>
</evidence>
<evidence type="ECO:0000259" key="4">
    <source>
        <dbReference type="SMART" id="SM00998"/>
    </source>
</evidence>